<feature type="chain" id="PRO_5046971494" evidence="5">
    <location>
        <begin position="22"/>
        <end position="583"/>
    </location>
</feature>
<evidence type="ECO:0000256" key="3">
    <source>
        <dbReference type="ARBA" id="ARBA00044955"/>
    </source>
</evidence>
<keyword evidence="9" id="KW-1185">Reference proteome</keyword>
<dbReference type="CDD" id="cd00118">
    <property type="entry name" value="LysM"/>
    <property type="match status" value="1"/>
</dbReference>
<dbReference type="Gene3D" id="3.30.60.10">
    <property type="entry name" value="Endochitinase-like"/>
    <property type="match status" value="2"/>
</dbReference>
<dbReference type="SMART" id="SM00270">
    <property type="entry name" value="ChtBD1"/>
    <property type="match status" value="3"/>
</dbReference>
<evidence type="ECO:0000313" key="8">
    <source>
        <dbReference type="EMBL" id="KAK8067768.1"/>
    </source>
</evidence>
<dbReference type="PANTHER" id="PTHR34997">
    <property type="entry name" value="AM15"/>
    <property type="match status" value="1"/>
</dbReference>
<dbReference type="PANTHER" id="PTHR34997:SF1">
    <property type="entry name" value="PEPTIDOGLYCAN-BINDING LYSIN DOMAIN"/>
    <property type="match status" value="1"/>
</dbReference>
<keyword evidence="1 4" id="KW-0147">Chitin-binding</keyword>
<evidence type="ECO:0000313" key="9">
    <source>
        <dbReference type="Proteomes" id="UP001446871"/>
    </source>
</evidence>
<dbReference type="Pfam" id="PF00187">
    <property type="entry name" value="Chitin_bind_1"/>
    <property type="match status" value="1"/>
</dbReference>
<dbReference type="PROSITE" id="PS50941">
    <property type="entry name" value="CHIT_BIND_I_2"/>
    <property type="match status" value="2"/>
</dbReference>
<evidence type="ECO:0000256" key="5">
    <source>
        <dbReference type="SAM" id="SignalP"/>
    </source>
</evidence>
<evidence type="ECO:0000259" key="7">
    <source>
        <dbReference type="PROSITE" id="PS51782"/>
    </source>
</evidence>
<name>A0ABR1V990_9PEZI</name>
<dbReference type="InterPro" id="IPR036861">
    <property type="entry name" value="Endochitinase-like_sf"/>
</dbReference>
<dbReference type="InterPro" id="IPR001002">
    <property type="entry name" value="Chitin-bd_1"/>
</dbReference>
<comment type="similarity">
    <text evidence="3">Belongs to the secreted LysM effector family.</text>
</comment>
<keyword evidence="5" id="KW-0732">Signal</keyword>
<proteinExistence type="inferred from homology"/>
<comment type="caution">
    <text evidence="4">Lacks conserved residue(s) required for the propagation of feature annotation.</text>
</comment>
<protein>
    <submittedName>
        <fullName evidence="8">Carbohydrate-binding module family 18 protein</fullName>
    </submittedName>
</protein>
<feature type="domain" description="Chitin-binding type-1" evidence="6">
    <location>
        <begin position="482"/>
        <end position="528"/>
    </location>
</feature>
<reference evidence="8 9" key="1">
    <citation type="submission" date="2023-01" db="EMBL/GenBank/DDBJ databases">
        <title>Analysis of 21 Apiospora genomes using comparative genomics revels a genus with tremendous synthesis potential of carbohydrate active enzymes and secondary metabolites.</title>
        <authorList>
            <person name="Sorensen T."/>
        </authorList>
    </citation>
    <scope>NUCLEOTIDE SEQUENCE [LARGE SCALE GENOMIC DNA]</scope>
    <source>
        <strain evidence="8 9">CBS 83171</strain>
    </source>
</reference>
<dbReference type="InterPro" id="IPR018392">
    <property type="entry name" value="LysM"/>
</dbReference>
<dbReference type="EMBL" id="JAQQWM010000004">
    <property type="protein sequence ID" value="KAK8067768.1"/>
    <property type="molecule type" value="Genomic_DNA"/>
</dbReference>
<gene>
    <name evidence="8" type="ORF">PG996_006880</name>
</gene>
<evidence type="ECO:0000256" key="1">
    <source>
        <dbReference type="ARBA" id="ARBA00022669"/>
    </source>
</evidence>
<keyword evidence="2" id="KW-0843">Virulence</keyword>
<feature type="domain" description="LysM" evidence="7">
    <location>
        <begin position="380"/>
        <end position="426"/>
    </location>
</feature>
<dbReference type="Proteomes" id="UP001446871">
    <property type="component" value="Unassembled WGS sequence"/>
</dbReference>
<accession>A0ABR1V990</accession>
<dbReference type="Gene3D" id="3.10.350.10">
    <property type="entry name" value="LysM domain"/>
    <property type="match status" value="1"/>
</dbReference>
<keyword evidence="4" id="KW-1015">Disulfide bond</keyword>
<dbReference type="InterPro" id="IPR052210">
    <property type="entry name" value="LysM1-like"/>
</dbReference>
<feature type="disulfide bond" evidence="4">
    <location>
        <begin position="557"/>
        <end position="571"/>
    </location>
</feature>
<evidence type="ECO:0000259" key="6">
    <source>
        <dbReference type="PROSITE" id="PS50941"/>
    </source>
</evidence>
<sequence>MPFFKLSWAVLLAFWTAWTLGDFSLYKAYNADALVAGLALNWTPPDLTQLCSSACSESLGAWESRVNSVCADETTIQSGVVVKARALPLTFTYNAGLVCTRDQAASTWCFLDSQTWQGSDYVRWDPDMCFSNGDDNSTVAPECADPGFDVGEVDDDMSAIKSLYDKDLYCSDCFLQIYRKRLLNPWLPKANFTDYLIEQFDDLQRDCSTSLPYTTSASTLYVGEATPTTTTGATSTGGPSTTATATATATASCQGQTIQPVANWLTCNDLSDTYNISTGDARVVTGDNTCFFNRPLCAPLPCELDTIFQLDVHRHAHAAPQLERQHPGKLFRRCSRATGGTAPKPNATIIAPGGTGTPTYYEPAQPAYPTQSGTISQCGAYYLVAPGDDCFTVTQRFSLAADQLWEWNPYLDEACSNLWLDYDVCVAPVTPQRPSTDGTCPRGVTCEGTAFGECCSPFGFCGNGAEYCGDGDGGGGPPKTGDGTCGPDHGGTVCTGTPFGSCCSIYGYCGSGSDFCAPGNCHSGDCDPDVGGPSTNGECGPSNAGNKTCTGTQFGACCSVYGFCGDGDDFCKGSNCYSGACVS</sequence>
<dbReference type="InterPro" id="IPR036779">
    <property type="entry name" value="LysM_dom_sf"/>
</dbReference>
<dbReference type="PROSITE" id="PS51782">
    <property type="entry name" value="LYSM"/>
    <property type="match status" value="1"/>
</dbReference>
<feature type="domain" description="Chitin-binding type-1" evidence="6">
    <location>
        <begin position="536"/>
        <end position="583"/>
    </location>
</feature>
<evidence type="ECO:0000256" key="2">
    <source>
        <dbReference type="ARBA" id="ARBA00023026"/>
    </source>
</evidence>
<dbReference type="SUPFAM" id="SSF57016">
    <property type="entry name" value="Plant lectins/antimicrobial peptides"/>
    <property type="match status" value="3"/>
</dbReference>
<comment type="caution">
    <text evidence="8">The sequence shown here is derived from an EMBL/GenBank/DDBJ whole genome shotgun (WGS) entry which is preliminary data.</text>
</comment>
<dbReference type="SUPFAM" id="SSF54106">
    <property type="entry name" value="LysM domain"/>
    <property type="match status" value="1"/>
</dbReference>
<feature type="disulfide bond" evidence="4">
    <location>
        <begin position="502"/>
        <end position="516"/>
    </location>
</feature>
<dbReference type="CDD" id="cd00035">
    <property type="entry name" value="ChtBD1"/>
    <property type="match status" value="1"/>
</dbReference>
<evidence type="ECO:0000256" key="4">
    <source>
        <dbReference type="PROSITE-ProRule" id="PRU00261"/>
    </source>
</evidence>
<organism evidence="8 9">
    <name type="scientific">Apiospora saccharicola</name>
    <dbReference type="NCBI Taxonomy" id="335842"/>
    <lineage>
        <taxon>Eukaryota</taxon>
        <taxon>Fungi</taxon>
        <taxon>Dikarya</taxon>
        <taxon>Ascomycota</taxon>
        <taxon>Pezizomycotina</taxon>
        <taxon>Sordariomycetes</taxon>
        <taxon>Xylariomycetidae</taxon>
        <taxon>Amphisphaeriales</taxon>
        <taxon>Apiosporaceae</taxon>
        <taxon>Apiospora</taxon>
    </lineage>
</organism>
<feature type="signal peptide" evidence="5">
    <location>
        <begin position="1"/>
        <end position="21"/>
    </location>
</feature>